<feature type="region of interest" description="Disordered" evidence="1">
    <location>
        <begin position="1"/>
        <end position="153"/>
    </location>
</feature>
<feature type="compositionally biased region" description="Low complexity" evidence="1">
    <location>
        <begin position="43"/>
        <end position="66"/>
    </location>
</feature>
<protein>
    <submittedName>
        <fullName evidence="2">Uncharacterized protein</fullName>
    </submittedName>
</protein>
<gene>
    <name evidence="2" type="ORF">BDY17DRAFT_327793</name>
</gene>
<dbReference type="GeneID" id="54478735"/>
<evidence type="ECO:0000313" key="2">
    <source>
        <dbReference type="EMBL" id="KAF2478985.1"/>
    </source>
</evidence>
<evidence type="ECO:0000256" key="1">
    <source>
        <dbReference type="SAM" id="MobiDB-lite"/>
    </source>
</evidence>
<dbReference type="RefSeq" id="XP_033585555.1">
    <property type="nucleotide sequence ID" value="XM_033737733.1"/>
</dbReference>
<dbReference type="AlphaFoldDB" id="A0A6A6PGC2"/>
<reference evidence="2" key="1">
    <citation type="journal article" date="2020" name="Stud. Mycol.">
        <title>101 Dothideomycetes genomes: a test case for predicting lifestyles and emergence of pathogens.</title>
        <authorList>
            <person name="Haridas S."/>
            <person name="Albert R."/>
            <person name="Binder M."/>
            <person name="Bloem J."/>
            <person name="Labutti K."/>
            <person name="Salamov A."/>
            <person name="Andreopoulos B."/>
            <person name="Baker S."/>
            <person name="Barry K."/>
            <person name="Bills G."/>
            <person name="Bluhm B."/>
            <person name="Cannon C."/>
            <person name="Castanera R."/>
            <person name="Culley D."/>
            <person name="Daum C."/>
            <person name="Ezra D."/>
            <person name="Gonzalez J."/>
            <person name="Henrissat B."/>
            <person name="Kuo A."/>
            <person name="Liang C."/>
            <person name="Lipzen A."/>
            <person name="Lutzoni F."/>
            <person name="Magnuson J."/>
            <person name="Mondo S."/>
            <person name="Nolan M."/>
            <person name="Ohm R."/>
            <person name="Pangilinan J."/>
            <person name="Park H.-J."/>
            <person name="Ramirez L."/>
            <person name="Alfaro M."/>
            <person name="Sun H."/>
            <person name="Tritt A."/>
            <person name="Yoshinaga Y."/>
            <person name="Zwiers L.-H."/>
            <person name="Turgeon B."/>
            <person name="Goodwin S."/>
            <person name="Spatafora J."/>
            <person name="Crous P."/>
            <person name="Grigoriev I."/>
        </authorList>
    </citation>
    <scope>NUCLEOTIDE SEQUENCE</scope>
    <source>
        <strain evidence="2">CBS 113389</strain>
    </source>
</reference>
<feature type="region of interest" description="Disordered" evidence="1">
    <location>
        <begin position="324"/>
        <end position="358"/>
    </location>
</feature>
<proteinExistence type="predicted"/>
<sequence>MPKLILKGPRRRESERVKTQSNSATPSQSGSTRDDVSQRETTRSSSRSRAPSHASHASAAGDGHAGTTNQSPPFFPEGDNIVVRPKQPPASNGRGASQTGISQRHTPTIAEPAARGRNLSRSLAKPNRPWGSKGKAPARYDNEETPDLELPDANDHVEEFDFDNEPDDEVEDDEDDVDDMDDLDELKNINLNKPTTNGAADVITISSDDEKDYIASEWALSSRPWKNMSEEARIVYEGMLCHMMDRPLYNDWSVTEDYQREKDREMLRYLEDFPLPQWLTPQPEAKDAHAQLLERVRLRTLGARIYRHQVQVGITDWTGRSLQPHHGPSPYGAAYPPHGQRVPSGTTASATMPQPAGHQSFAYQGAGYPNHTPVYSPSVPVHLANTHASLPAQKAKGKYRAKKTELTSAEPQVRMYDAPTPPYEPRAKPTEYKGTSSKPARRTSRRHAEAQEFPWNRGLNFPQARASAKWDESGYDPATLASMVMTRKQNGPILQRIDREEIDRQRSSRAEKRQLKADGSDVERRKGGPKRSSSANGAEGGHSELYHSGQFCFATDDDQARAEALFGDKTPDAIILAAEKGTVLLDTCKKLMISWNPGKRGYAQDLQQIVFSVKDTVITRQQLARTPILTRRAAECIIDFCPDILWRDILLRIVSEAGYANKHVRDRMCVNGNYCDKATITKRIGSALGQKQQQSISKASKKQVDGPADPELEKIKGYAKMEEEFYNHNIEDYKNYAEWFGMRTSHRNKLDISRAGTKRKAAVLAEDGDDDGSAGDSHQPTSEANDFTDPLNGTEGGEDEEVGGSGVESVGGDDAVSVQSDTVLDEMDDD</sequence>
<feature type="region of interest" description="Disordered" evidence="1">
    <location>
        <begin position="691"/>
        <end position="710"/>
    </location>
</feature>
<feature type="compositionally biased region" description="Basic and acidic residues" evidence="1">
    <location>
        <begin position="496"/>
        <end position="526"/>
    </location>
</feature>
<keyword evidence="3" id="KW-1185">Reference proteome</keyword>
<dbReference type="EMBL" id="MU001642">
    <property type="protein sequence ID" value="KAF2478985.1"/>
    <property type="molecule type" value="Genomic_DNA"/>
</dbReference>
<feature type="compositionally biased region" description="Polar residues" evidence="1">
    <location>
        <begin position="94"/>
        <end position="106"/>
    </location>
</feature>
<feature type="region of interest" description="Disordered" evidence="1">
    <location>
        <begin position="491"/>
        <end position="540"/>
    </location>
</feature>
<name>A0A6A6PGC2_9PEZI</name>
<feature type="compositionally biased region" description="Basic and acidic residues" evidence="1">
    <location>
        <begin position="32"/>
        <end position="42"/>
    </location>
</feature>
<dbReference type="OrthoDB" id="3943769at2759"/>
<feature type="region of interest" description="Disordered" evidence="1">
    <location>
        <begin position="392"/>
        <end position="460"/>
    </location>
</feature>
<feature type="compositionally biased region" description="Low complexity" evidence="1">
    <location>
        <begin position="807"/>
        <end position="818"/>
    </location>
</feature>
<feature type="compositionally biased region" description="Polar residues" evidence="1">
    <location>
        <begin position="343"/>
        <end position="352"/>
    </location>
</feature>
<evidence type="ECO:0000313" key="3">
    <source>
        <dbReference type="Proteomes" id="UP000799767"/>
    </source>
</evidence>
<dbReference type="Proteomes" id="UP000799767">
    <property type="component" value="Unassembled WGS sequence"/>
</dbReference>
<feature type="compositionally biased region" description="Polar residues" evidence="1">
    <location>
        <begin position="19"/>
        <end position="31"/>
    </location>
</feature>
<feature type="region of interest" description="Disordered" evidence="1">
    <location>
        <begin position="765"/>
        <end position="830"/>
    </location>
</feature>
<organism evidence="2 3">
    <name type="scientific">Neohortaea acidophila</name>
    <dbReference type="NCBI Taxonomy" id="245834"/>
    <lineage>
        <taxon>Eukaryota</taxon>
        <taxon>Fungi</taxon>
        <taxon>Dikarya</taxon>
        <taxon>Ascomycota</taxon>
        <taxon>Pezizomycotina</taxon>
        <taxon>Dothideomycetes</taxon>
        <taxon>Dothideomycetidae</taxon>
        <taxon>Mycosphaerellales</taxon>
        <taxon>Teratosphaeriaceae</taxon>
        <taxon>Neohortaea</taxon>
    </lineage>
</organism>
<accession>A0A6A6PGC2</accession>
<feature type="compositionally biased region" description="Acidic residues" evidence="1">
    <location>
        <begin position="143"/>
        <end position="152"/>
    </location>
</feature>